<dbReference type="InterPro" id="IPR011992">
    <property type="entry name" value="EF-hand-dom_pair"/>
</dbReference>
<reference evidence="5" key="1">
    <citation type="journal article" date="2023" name="bioRxiv">
        <title>Scaffold-level genome assemblies of two parasitoid biocontrol wasps reveal the parthenogenesis mechanism and an associated novel virus.</title>
        <authorList>
            <person name="Inwood S."/>
            <person name="Skelly J."/>
            <person name="Guhlin J."/>
            <person name="Harrop T."/>
            <person name="Goldson S."/>
            <person name="Dearden P."/>
        </authorList>
    </citation>
    <scope>NUCLEOTIDE SEQUENCE</scope>
    <source>
        <strain evidence="5">Irish</strain>
        <tissue evidence="5">Whole body</tissue>
    </source>
</reference>
<evidence type="ECO:0000256" key="1">
    <source>
        <dbReference type="ARBA" id="ARBA00022729"/>
    </source>
</evidence>
<organism evidence="5 6">
    <name type="scientific">Microctonus aethiopoides</name>
    <dbReference type="NCBI Taxonomy" id="144406"/>
    <lineage>
        <taxon>Eukaryota</taxon>
        <taxon>Metazoa</taxon>
        <taxon>Ecdysozoa</taxon>
        <taxon>Arthropoda</taxon>
        <taxon>Hexapoda</taxon>
        <taxon>Insecta</taxon>
        <taxon>Pterygota</taxon>
        <taxon>Neoptera</taxon>
        <taxon>Endopterygota</taxon>
        <taxon>Hymenoptera</taxon>
        <taxon>Apocrita</taxon>
        <taxon>Ichneumonoidea</taxon>
        <taxon>Braconidae</taxon>
        <taxon>Euphorinae</taxon>
        <taxon>Microctonus</taxon>
    </lineage>
</organism>
<protein>
    <recommendedName>
        <fullName evidence="7">Multiple coagulation factor deficiency protein 2</fullName>
    </recommendedName>
</protein>
<dbReference type="PROSITE" id="PS00018">
    <property type="entry name" value="EF_HAND_1"/>
    <property type="match status" value="1"/>
</dbReference>
<name>A0AA39FLT6_9HYME</name>
<dbReference type="PANTHER" id="PTHR23104:SF1">
    <property type="entry name" value="EF-HAND DOMAIN-CONTAINING PROTEIN"/>
    <property type="match status" value="1"/>
</dbReference>
<accession>A0AA39FLT6</accession>
<keyword evidence="6" id="KW-1185">Reference proteome</keyword>
<reference evidence="5" key="2">
    <citation type="submission" date="2023-03" db="EMBL/GenBank/DDBJ databases">
        <authorList>
            <person name="Inwood S.N."/>
            <person name="Skelly J.G."/>
            <person name="Guhlin J."/>
            <person name="Harrop T.W.R."/>
            <person name="Goldson S.G."/>
            <person name="Dearden P.K."/>
        </authorList>
    </citation>
    <scope>NUCLEOTIDE SEQUENCE</scope>
    <source>
        <strain evidence="5">Irish</strain>
        <tissue evidence="5">Whole body</tissue>
    </source>
</reference>
<dbReference type="SUPFAM" id="SSF47473">
    <property type="entry name" value="EF-hand"/>
    <property type="match status" value="1"/>
</dbReference>
<sequence>MIFIILFVGCLQFTVGFRGPHHPRSAVSHHHYTPQSGVKITEDSQLLHDTAHLVEDLGSFGEHLDISKMTDQELDFHYFKAHDTDNNTKLDGLEMLHAIQHTFHENDADEETEIYDNNQMDLIIELIDRVLEEDDTDNDGYLGYIEYILARQKTGEHSDQSSNELKLNMK</sequence>
<keyword evidence="1 4" id="KW-0732">Signal</keyword>
<dbReference type="Proteomes" id="UP001168990">
    <property type="component" value="Unassembled WGS sequence"/>
</dbReference>
<evidence type="ECO:0000256" key="3">
    <source>
        <dbReference type="ARBA" id="ARBA00022837"/>
    </source>
</evidence>
<evidence type="ECO:0000313" key="5">
    <source>
        <dbReference type="EMBL" id="KAK0171770.1"/>
    </source>
</evidence>
<proteinExistence type="predicted"/>
<feature type="chain" id="PRO_5041388500" description="Multiple coagulation factor deficiency protein 2" evidence="4">
    <location>
        <begin position="17"/>
        <end position="170"/>
    </location>
</feature>
<keyword evidence="2" id="KW-0677">Repeat</keyword>
<dbReference type="AlphaFoldDB" id="A0AA39FLT6"/>
<dbReference type="EMBL" id="JAQQBS010000002">
    <property type="protein sequence ID" value="KAK0171770.1"/>
    <property type="molecule type" value="Genomic_DNA"/>
</dbReference>
<comment type="caution">
    <text evidence="5">The sequence shown here is derived from an EMBL/GenBank/DDBJ whole genome shotgun (WGS) entry which is preliminary data.</text>
</comment>
<keyword evidence="3" id="KW-0106">Calcium</keyword>
<dbReference type="Gene3D" id="1.10.238.10">
    <property type="entry name" value="EF-hand"/>
    <property type="match status" value="1"/>
</dbReference>
<gene>
    <name evidence="5" type="ORF">PV328_005177</name>
</gene>
<evidence type="ECO:0000313" key="6">
    <source>
        <dbReference type="Proteomes" id="UP001168990"/>
    </source>
</evidence>
<evidence type="ECO:0000256" key="4">
    <source>
        <dbReference type="SAM" id="SignalP"/>
    </source>
</evidence>
<dbReference type="InterPro" id="IPR018247">
    <property type="entry name" value="EF_Hand_1_Ca_BS"/>
</dbReference>
<dbReference type="PANTHER" id="PTHR23104">
    <property type="entry name" value="MULTIPLE COAGULATION FACTOR DEFICIENCY PROTEIN 2 NEURAL STEM CELL DERIVED NEURONAL SURVIVAL PROTEIN"/>
    <property type="match status" value="1"/>
</dbReference>
<evidence type="ECO:0008006" key="7">
    <source>
        <dbReference type="Google" id="ProtNLM"/>
    </source>
</evidence>
<feature type="signal peptide" evidence="4">
    <location>
        <begin position="1"/>
        <end position="16"/>
    </location>
</feature>
<evidence type="ECO:0000256" key="2">
    <source>
        <dbReference type="ARBA" id="ARBA00022737"/>
    </source>
</evidence>
<dbReference type="InterPro" id="IPR052110">
    <property type="entry name" value="MCFD2-like"/>
</dbReference>